<dbReference type="EMBL" id="FLYE01000023">
    <property type="protein sequence ID" value="SCA56702.1"/>
    <property type="molecule type" value="Genomic_DNA"/>
</dbReference>
<evidence type="ECO:0000313" key="4">
    <source>
        <dbReference type="Proteomes" id="UP000231658"/>
    </source>
</evidence>
<dbReference type="InterPro" id="IPR008756">
    <property type="entry name" value="Peptidase_M56"/>
</dbReference>
<organism evidence="3 4">
    <name type="scientific">Candidatus Terasakiella magnetica</name>
    <dbReference type="NCBI Taxonomy" id="1867952"/>
    <lineage>
        <taxon>Bacteria</taxon>
        <taxon>Pseudomonadati</taxon>
        <taxon>Pseudomonadota</taxon>
        <taxon>Alphaproteobacteria</taxon>
        <taxon>Rhodospirillales</taxon>
        <taxon>Terasakiellaceae</taxon>
        <taxon>Terasakiella</taxon>
    </lineage>
</organism>
<dbReference type="AlphaFoldDB" id="A0A1C3RHL8"/>
<dbReference type="PANTHER" id="PTHR34978">
    <property type="entry name" value="POSSIBLE SENSOR-TRANSDUCER PROTEIN BLAR"/>
    <property type="match status" value="1"/>
</dbReference>
<reference evidence="3 4" key="1">
    <citation type="submission" date="2016-07" db="EMBL/GenBank/DDBJ databases">
        <authorList>
            <person name="Lefevre C.T."/>
        </authorList>
    </citation>
    <scope>NUCLEOTIDE SEQUENCE [LARGE SCALE GENOMIC DNA]</scope>
    <source>
        <strain evidence="3">PR1</strain>
    </source>
</reference>
<keyword evidence="4" id="KW-1185">Reference proteome</keyword>
<evidence type="ECO:0000259" key="2">
    <source>
        <dbReference type="Pfam" id="PF05569"/>
    </source>
</evidence>
<gene>
    <name evidence="3" type="ORF">MTBPR1_30072</name>
</gene>
<keyword evidence="1" id="KW-0812">Transmembrane</keyword>
<name>A0A1C3RHL8_9PROT</name>
<dbReference type="OrthoDB" id="15218at2"/>
<feature type="transmembrane region" description="Helical" evidence="1">
    <location>
        <begin position="103"/>
        <end position="122"/>
    </location>
</feature>
<feature type="transmembrane region" description="Helical" evidence="1">
    <location>
        <begin position="6"/>
        <end position="30"/>
    </location>
</feature>
<dbReference type="InterPro" id="IPR052173">
    <property type="entry name" value="Beta-lactam_resp_regulator"/>
</dbReference>
<keyword evidence="1" id="KW-1133">Transmembrane helix</keyword>
<accession>A0A1C3RHL8</accession>
<dbReference type="Gene3D" id="3.30.2010.10">
    <property type="entry name" value="Metalloproteases ('zincins'), catalytic domain"/>
    <property type="match status" value="1"/>
</dbReference>
<dbReference type="Pfam" id="PF05569">
    <property type="entry name" value="Peptidase_M56"/>
    <property type="match status" value="1"/>
</dbReference>
<proteinExistence type="predicted"/>
<dbReference type="RefSeq" id="WP_069188784.1">
    <property type="nucleotide sequence ID" value="NZ_FLYE01000023.1"/>
</dbReference>
<feature type="domain" description="Peptidase M56" evidence="2">
    <location>
        <begin position="122"/>
        <end position="211"/>
    </location>
</feature>
<feature type="transmembrane region" description="Helical" evidence="1">
    <location>
        <begin position="51"/>
        <end position="69"/>
    </location>
</feature>
<sequence length="325" mass="36693">MVFDSTWFIHLAFLIAIGSLIFSIIGFLFYNPFLHLTEKFTPASRLIFIRGYIFMPLVGGVLLAAMATVPSVFHDTGLPIDHCHNEFGCFGGEQNHFPTSVELMVLFVLVSCFIMPLTKTVFHKRRSDALVRSILANSTPCANHKAQIIETSDVFAFSVGYFKPITVVTRGLLKTLNAKQIDIVLAHEQAHTRHKDNLMKQISRVVACLHMPWSRKALLEHHSLCFELRADQETQDKNRSNVDVAQTILDVHKASRTFTNNDLNLVVSFLGNAVEQRVETLLGDDTQQQLSKQSITTFLAFVLMFAVLTAVPYHNFLERLFQSIP</sequence>
<feature type="transmembrane region" description="Helical" evidence="1">
    <location>
        <begin position="295"/>
        <end position="313"/>
    </location>
</feature>
<keyword evidence="1" id="KW-0472">Membrane</keyword>
<evidence type="ECO:0000256" key="1">
    <source>
        <dbReference type="SAM" id="Phobius"/>
    </source>
</evidence>
<evidence type="ECO:0000313" key="3">
    <source>
        <dbReference type="EMBL" id="SCA56702.1"/>
    </source>
</evidence>
<dbReference type="STRING" id="1867952.MTBPR1_30072"/>
<dbReference type="Proteomes" id="UP000231658">
    <property type="component" value="Unassembled WGS sequence"/>
</dbReference>
<dbReference type="PANTHER" id="PTHR34978:SF3">
    <property type="entry name" value="SLR0241 PROTEIN"/>
    <property type="match status" value="1"/>
</dbReference>
<dbReference type="CDD" id="cd07326">
    <property type="entry name" value="M56_BlaR1_MecR1_like"/>
    <property type="match status" value="1"/>
</dbReference>
<protein>
    <recommendedName>
        <fullName evidence="2">Peptidase M56 domain-containing protein</fullName>
    </recommendedName>
</protein>